<dbReference type="InterPro" id="IPR013538">
    <property type="entry name" value="ASHA1/2-like_C"/>
</dbReference>
<evidence type="ECO:0000259" key="2">
    <source>
        <dbReference type="Pfam" id="PF08327"/>
    </source>
</evidence>
<sequence length="151" mass="16514">MAGNPIKHGSFTIERNYSALPAKVFAAFAQADARRKWLVFADGWTIHEYRPAEPTVAGAVEFTRFSPRGADFVLTNATTWLHVDEGNTLIYAYHMTLEGTPLSSSLVTISFNSDGAGTRLELTEQGAYFDGDIAGREAGTRALLDEVEKVL</sequence>
<name>A0A5P6P778_9BRAD</name>
<organism evidence="3 4">
    <name type="scientific">Bradyrhizobium betae</name>
    <dbReference type="NCBI Taxonomy" id="244734"/>
    <lineage>
        <taxon>Bacteria</taxon>
        <taxon>Pseudomonadati</taxon>
        <taxon>Pseudomonadota</taxon>
        <taxon>Alphaproteobacteria</taxon>
        <taxon>Hyphomicrobiales</taxon>
        <taxon>Nitrobacteraceae</taxon>
        <taxon>Bradyrhizobium</taxon>
    </lineage>
</organism>
<evidence type="ECO:0000313" key="4">
    <source>
        <dbReference type="Proteomes" id="UP000325641"/>
    </source>
</evidence>
<dbReference type="AlphaFoldDB" id="A0A5P6P778"/>
<protein>
    <submittedName>
        <fullName evidence="3">Polyketide cyclase</fullName>
    </submittedName>
</protein>
<evidence type="ECO:0000313" key="3">
    <source>
        <dbReference type="EMBL" id="QFI74170.1"/>
    </source>
</evidence>
<dbReference type="EMBL" id="CP044543">
    <property type="protein sequence ID" value="QFI74170.1"/>
    <property type="molecule type" value="Genomic_DNA"/>
</dbReference>
<accession>A0A5P6P778</accession>
<dbReference type="Pfam" id="PF08327">
    <property type="entry name" value="AHSA1"/>
    <property type="match status" value="1"/>
</dbReference>
<gene>
    <name evidence="3" type="ORF">F8237_18265</name>
</gene>
<dbReference type="KEGG" id="bbet:F8237_18265"/>
<dbReference type="Proteomes" id="UP000325641">
    <property type="component" value="Chromosome"/>
</dbReference>
<feature type="domain" description="Activator of Hsp90 ATPase homologue 1/2-like C-terminal" evidence="2">
    <location>
        <begin position="20"/>
        <end position="150"/>
    </location>
</feature>
<dbReference type="InterPro" id="IPR023393">
    <property type="entry name" value="START-like_dom_sf"/>
</dbReference>
<comment type="similarity">
    <text evidence="1">Belongs to the AHA1 family.</text>
</comment>
<dbReference type="OrthoDB" id="9803476at2"/>
<dbReference type="SUPFAM" id="SSF55961">
    <property type="entry name" value="Bet v1-like"/>
    <property type="match status" value="1"/>
</dbReference>
<proteinExistence type="inferred from homology"/>
<dbReference type="Gene3D" id="3.30.530.20">
    <property type="match status" value="1"/>
</dbReference>
<dbReference type="RefSeq" id="WP_137900600.1">
    <property type="nucleotide sequence ID" value="NZ_CP044543.1"/>
</dbReference>
<reference evidence="4" key="1">
    <citation type="submission" date="2019-10" db="EMBL/GenBank/DDBJ databases">
        <title>Complete Genome Sequence of Bradyrhizobium betae type strain PL7HG1T.</title>
        <authorList>
            <person name="Bromfield E.S.P."/>
            <person name="Cloutier S."/>
        </authorList>
    </citation>
    <scope>NUCLEOTIDE SEQUENCE [LARGE SCALE GENOMIC DNA]</scope>
    <source>
        <strain evidence="4">PL7HG1</strain>
    </source>
</reference>
<evidence type="ECO:0000256" key="1">
    <source>
        <dbReference type="ARBA" id="ARBA00006817"/>
    </source>
</evidence>